<evidence type="ECO:0000256" key="2">
    <source>
        <dbReference type="ARBA" id="ARBA00022803"/>
    </source>
</evidence>
<protein>
    <submittedName>
        <fullName evidence="6">Tetratricopeptide repeat protein</fullName>
    </submittedName>
</protein>
<sequence length="600" mass="64500">MFIRFPVSLGLALAVLPLGSALAAADANEPSPLAEAVAPVTTDGLGSLAGLYLAARHAGLNKDLAAAAGFYSSALLKDPENPELLDRSVLMSVASGDIGRAAELSRELLRENPTDQVALIAVTVQQLRLGQNDKAMETIAKLKALGGQLQELMSTLMTAWAMAAEGHAAQGVTLLDDLNGPAWFAAFTNLHAGLIADQAGLNQIAEDRLRLAYERDPSAVRVVDAYARALARGGEEKRALNVIGTFEARIGGSDHFTAELREEIAAHDVAPQIATPRAGVAEALYGIGSAVGREGGDTFAASLLQMALYLSPGAYFPAMALGQVLEAMDQNEAAIAVYRSIPENEPMRRNAVVQEALNLNLLDRHDEAITLLKGLVTDEPSDVGTAIALGNVYRSLERFADAAEVYTTSIAALGDVPEAYWTLYYYRGIARERTGQWTAAEKDFRKALELEPEQPLVLNYLGYSYIDRGENLDEALGMVRRAVEARPDDGYIVDSLGWAYYRLGRMEDAVRHLERAVQLKPGDPVINDHLGDAYWQVGRKLEAMFQWAHARDSEPTPEDLVKITQKLAFGLDEDGEPRKAADAGGSADGAEENAGTSSVE</sequence>
<dbReference type="Pfam" id="PF13176">
    <property type="entry name" value="TPR_7"/>
    <property type="match status" value="1"/>
</dbReference>
<proteinExistence type="predicted"/>
<keyword evidence="1" id="KW-0677">Repeat</keyword>
<evidence type="ECO:0000256" key="3">
    <source>
        <dbReference type="PROSITE-ProRule" id="PRU00339"/>
    </source>
</evidence>
<feature type="region of interest" description="Disordered" evidence="4">
    <location>
        <begin position="572"/>
        <end position="600"/>
    </location>
</feature>
<dbReference type="InterPro" id="IPR011990">
    <property type="entry name" value="TPR-like_helical_dom_sf"/>
</dbReference>
<evidence type="ECO:0000256" key="4">
    <source>
        <dbReference type="SAM" id="MobiDB-lite"/>
    </source>
</evidence>
<gene>
    <name evidence="6" type="ORF">JCR33_21435</name>
</gene>
<dbReference type="SUPFAM" id="SSF48452">
    <property type="entry name" value="TPR-like"/>
    <property type="match status" value="2"/>
</dbReference>
<dbReference type="Gene3D" id="1.25.40.10">
    <property type="entry name" value="Tetratricopeptide repeat domain"/>
    <property type="match status" value="2"/>
</dbReference>
<keyword evidence="5" id="KW-0732">Signal</keyword>
<dbReference type="AlphaFoldDB" id="A0A934INQ4"/>
<organism evidence="6 7">
    <name type="scientific">Acuticoccus mangrovi</name>
    <dbReference type="NCBI Taxonomy" id="2796142"/>
    <lineage>
        <taxon>Bacteria</taxon>
        <taxon>Pseudomonadati</taxon>
        <taxon>Pseudomonadota</taxon>
        <taxon>Alphaproteobacteria</taxon>
        <taxon>Hyphomicrobiales</taxon>
        <taxon>Amorphaceae</taxon>
        <taxon>Acuticoccus</taxon>
    </lineage>
</organism>
<feature type="signal peptide" evidence="5">
    <location>
        <begin position="1"/>
        <end position="23"/>
    </location>
</feature>
<evidence type="ECO:0000313" key="6">
    <source>
        <dbReference type="EMBL" id="MBJ3778276.1"/>
    </source>
</evidence>
<evidence type="ECO:0000313" key="7">
    <source>
        <dbReference type="Proteomes" id="UP000609531"/>
    </source>
</evidence>
<dbReference type="InterPro" id="IPR051012">
    <property type="entry name" value="CellSynth/LPSAsmb/PSIAsmb"/>
</dbReference>
<feature type="repeat" description="TPR" evidence="3">
    <location>
        <begin position="421"/>
        <end position="454"/>
    </location>
</feature>
<dbReference type="PANTHER" id="PTHR45586:SF1">
    <property type="entry name" value="LIPOPOLYSACCHARIDE ASSEMBLY PROTEIN B"/>
    <property type="match status" value="1"/>
</dbReference>
<evidence type="ECO:0000256" key="5">
    <source>
        <dbReference type="SAM" id="SignalP"/>
    </source>
</evidence>
<dbReference type="RefSeq" id="WP_198884184.1">
    <property type="nucleotide sequence ID" value="NZ_JAEKJA010000026.1"/>
</dbReference>
<dbReference type="EMBL" id="JAEKJA010000026">
    <property type="protein sequence ID" value="MBJ3778276.1"/>
    <property type="molecule type" value="Genomic_DNA"/>
</dbReference>
<dbReference type="Proteomes" id="UP000609531">
    <property type="component" value="Unassembled WGS sequence"/>
</dbReference>
<evidence type="ECO:0000256" key="1">
    <source>
        <dbReference type="ARBA" id="ARBA00022737"/>
    </source>
</evidence>
<accession>A0A934INQ4</accession>
<dbReference type="PROSITE" id="PS50005">
    <property type="entry name" value="TPR"/>
    <property type="match status" value="2"/>
</dbReference>
<feature type="chain" id="PRO_5037853658" evidence="5">
    <location>
        <begin position="24"/>
        <end position="600"/>
    </location>
</feature>
<dbReference type="PANTHER" id="PTHR45586">
    <property type="entry name" value="TPR REPEAT-CONTAINING PROTEIN PA4667"/>
    <property type="match status" value="1"/>
</dbReference>
<keyword evidence="2 3" id="KW-0802">TPR repeat</keyword>
<dbReference type="SMART" id="SM00028">
    <property type="entry name" value="TPR"/>
    <property type="match status" value="5"/>
</dbReference>
<dbReference type="Pfam" id="PF13429">
    <property type="entry name" value="TPR_15"/>
    <property type="match status" value="1"/>
</dbReference>
<reference evidence="6" key="1">
    <citation type="submission" date="2020-12" db="EMBL/GenBank/DDBJ databases">
        <title>Bacterial taxonomy.</title>
        <authorList>
            <person name="Pan X."/>
        </authorList>
    </citation>
    <scope>NUCLEOTIDE SEQUENCE</scope>
    <source>
        <strain evidence="6">B2012</strain>
    </source>
</reference>
<name>A0A934INQ4_9HYPH</name>
<comment type="caution">
    <text evidence="6">The sequence shown here is derived from an EMBL/GenBank/DDBJ whole genome shotgun (WGS) entry which is preliminary data.</text>
</comment>
<keyword evidence="7" id="KW-1185">Reference proteome</keyword>
<feature type="repeat" description="TPR" evidence="3">
    <location>
        <begin position="490"/>
        <end position="523"/>
    </location>
</feature>
<dbReference type="InterPro" id="IPR019734">
    <property type="entry name" value="TPR_rpt"/>
</dbReference>